<dbReference type="GO" id="GO:0015483">
    <property type="term" value="F:long-chain fatty acid transporting porin activity"/>
    <property type="evidence" value="ECO:0007669"/>
    <property type="project" value="TreeGrafter"/>
</dbReference>
<comment type="subcellular location">
    <subcellularLocation>
        <location evidence="1">Cell outer membrane</location>
        <topology evidence="1">Multi-pass membrane protein</topology>
    </subcellularLocation>
</comment>
<name>A0A518IUD6_9BACT</name>
<dbReference type="Pfam" id="PF03349">
    <property type="entry name" value="Toluene_X"/>
    <property type="match status" value="1"/>
</dbReference>
<evidence type="ECO:0000256" key="6">
    <source>
        <dbReference type="ARBA" id="ARBA00023136"/>
    </source>
</evidence>
<sequence length="439" mass="45563" precursor="true">MRNQITPRILITALACLIAGSSFAQGIVLPGAGPINRSMGGASTAAPIDAAGALLWNPGSITALGSSQMMFGAEFLYTRTTLDSSLPADAFGPAIPAIPIGGSSDSHSGVPVLPTIALVFTEPDSDFAFGLGVFTIGGFGVNYSASATNPLLTPQPPNGFGIGNAYSRLNLLQIAPTVAVQLIDGLSVGFAPTVTMGDLALAPALFAAPDNADGGLPTYSDAQNGRWRYALGFQVGVYLETQSGWNFGASFKSKQWFEEFEFQSAGETGAPRTLTANPEYPMIISLGTSFTGFEGWVSAVDVRYIDYANASVFGDDAAFQADGSVPGLGWDSTVGVAFGLQREFQNGVSLRAGYDFGQSPISNDKTGFNVLSSALWNHAVTTGATLPVNHALSMSLAYVHVFEDSSTGAIQTPAGPIPGSSVEITQVSDTLSMGFDVKF</sequence>
<dbReference type="Gene3D" id="2.40.160.60">
    <property type="entry name" value="Outer membrane protein transport protein (OMPP1/FadL/TodX)"/>
    <property type="match status" value="1"/>
</dbReference>
<dbReference type="GO" id="GO:0009279">
    <property type="term" value="C:cell outer membrane"/>
    <property type="evidence" value="ECO:0007669"/>
    <property type="project" value="UniProtKB-SubCell"/>
</dbReference>
<gene>
    <name evidence="9" type="ORF">Mal33_27030</name>
</gene>
<keyword evidence="10" id="KW-1185">Reference proteome</keyword>
<dbReference type="SUPFAM" id="SSF56935">
    <property type="entry name" value="Porins"/>
    <property type="match status" value="1"/>
</dbReference>
<comment type="similarity">
    <text evidence="2">Belongs to the OmpP1/FadL family.</text>
</comment>
<evidence type="ECO:0000313" key="10">
    <source>
        <dbReference type="Proteomes" id="UP000316770"/>
    </source>
</evidence>
<organism evidence="9 10">
    <name type="scientific">Rosistilla oblonga</name>
    <dbReference type="NCBI Taxonomy" id="2527990"/>
    <lineage>
        <taxon>Bacteria</taxon>
        <taxon>Pseudomonadati</taxon>
        <taxon>Planctomycetota</taxon>
        <taxon>Planctomycetia</taxon>
        <taxon>Pirellulales</taxon>
        <taxon>Pirellulaceae</taxon>
        <taxon>Rosistilla</taxon>
    </lineage>
</organism>
<keyword evidence="5 8" id="KW-0732">Signal</keyword>
<keyword evidence="6" id="KW-0472">Membrane</keyword>
<keyword evidence="4" id="KW-0812">Transmembrane</keyword>
<dbReference type="Proteomes" id="UP000316770">
    <property type="component" value="Chromosome"/>
</dbReference>
<dbReference type="InterPro" id="IPR005017">
    <property type="entry name" value="OMPP1/FadL/TodX"/>
</dbReference>
<evidence type="ECO:0000256" key="4">
    <source>
        <dbReference type="ARBA" id="ARBA00022692"/>
    </source>
</evidence>
<dbReference type="PANTHER" id="PTHR35093">
    <property type="entry name" value="OUTER MEMBRANE PROTEIN NMB0088-RELATED"/>
    <property type="match status" value="1"/>
</dbReference>
<accession>A0A518IUD6</accession>
<keyword evidence="7" id="KW-0998">Cell outer membrane</keyword>
<reference evidence="9 10" key="1">
    <citation type="submission" date="2019-02" db="EMBL/GenBank/DDBJ databases">
        <title>Deep-cultivation of Planctomycetes and their phenomic and genomic characterization uncovers novel biology.</title>
        <authorList>
            <person name="Wiegand S."/>
            <person name="Jogler M."/>
            <person name="Boedeker C."/>
            <person name="Pinto D."/>
            <person name="Vollmers J."/>
            <person name="Rivas-Marin E."/>
            <person name="Kohn T."/>
            <person name="Peeters S.H."/>
            <person name="Heuer A."/>
            <person name="Rast P."/>
            <person name="Oberbeckmann S."/>
            <person name="Bunk B."/>
            <person name="Jeske O."/>
            <person name="Meyerdierks A."/>
            <person name="Storesund J.E."/>
            <person name="Kallscheuer N."/>
            <person name="Luecker S."/>
            <person name="Lage O.M."/>
            <person name="Pohl T."/>
            <person name="Merkel B.J."/>
            <person name="Hornburger P."/>
            <person name="Mueller R.-W."/>
            <person name="Bruemmer F."/>
            <person name="Labrenz M."/>
            <person name="Spormann A.M."/>
            <person name="Op den Camp H."/>
            <person name="Overmann J."/>
            <person name="Amann R."/>
            <person name="Jetten M.S.M."/>
            <person name="Mascher T."/>
            <person name="Medema M.H."/>
            <person name="Devos D.P."/>
            <person name="Kaster A.-K."/>
            <person name="Ovreas L."/>
            <person name="Rohde M."/>
            <person name="Galperin M.Y."/>
            <person name="Jogler C."/>
        </authorList>
    </citation>
    <scope>NUCLEOTIDE SEQUENCE [LARGE SCALE GENOMIC DNA]</scope>
    <source>
        <strain evidence="9 10">Mal33</strain>
    </source>
</reference>
<dbReference type="PANTHER" id="PTHR35093:SF8">
    <property type="entry name" value="OUTER MEMBRANE PROTEIN NMB0088-RELATED"/>
    <property type="match status" value="1"/>
</dbReference>
<keyword evidence="3" id="KW-1134">Transmembrane beta strand</keyword>
<evidence type="ECO:0000256" key="5">
    <source>
        <dbReference type="ARBA" id="ARBA00022729"/>
    </source>
</evidence>
<dbReference type="RefSeq" id="WP_145285463.1">
    <property type="nucleotide sequence ID" value="NZ_CP036318.1"/>
</dbReference>
<dbReference type="EMBL" id="CP036318">
    <property type="protein sequence ID" value="QDV56705.1"/>
    <property type="molecule type" value="Genomic_DNA"/>
</dbReference>
<feature type="chain" id="PRO_5021840647" evidence="8">
    <location>
        <begin position="25"/>
        <end position="439"/>
    </location>
</feature>
<feature type="signal peptide" evidence="8">
    <location>
        <begin position="1"/>
        <end position="24"/>
    </location>
</feature>
<evidence type="ECO:0000256" key="7">
    <source>
        <dbReference type="ARBA" id="ARBA00023237"/>
    </source>
</evidence>
<proteinExistence type="inferred from homology"/>
<protein>
    <submittedName>
        <fullName evidence="9">Outer membrane protein transport protein (OMPP1/FadL/TodX)</fullName>
    </submittedName>
</protein>
<evidence type="ECO:0000256" key="1">
    <source>
        <dbReference type="ARBA" id="ARBA00004571"/>
    </source>
</evidence>
<evidence type="ECO:0000313" key="9">
    <source>
        <dbReference type="EMBL" id="QDV56705.1"/>
    </source>
</evidence>
<evidence type="ECO:0000256" key="2">
    <source>
        <dbReference type="ARBA" id="ARBA00008163"/>
    </source>
</evidence>
<evidence type="ECO:0000256" key="8">
    <source>
        <dbReference type="SAM" id="SignalP"/>
    </source>
</evidence>
<dbReference type="AlphaFoldDB" id="A0A518IUD6"/>
<evidence type="ECO:0000256" key="3">
    <source>
        <dbReference type="ARBA" id="ARBA00022452"/>
    </source>
</evidence>